<keyword evidence="2" id="KW-1133">Transmembrane helix</keyword>
<feature type="compositionally biased region" description="Low complexity" evidence="1">
    <location>
        <begin position="786"/>
        <end position="797"/>
    </location>
</feature>
<keyword evidence="2" id="KW-0472">Membrane</keyword>
<dbReference type="EMBL" id="JBHTAS010000001">
    <property type="protein sequence ID" value="MFC7140284.1"/>
    <property type="molecule type" value="Genomic_DNA"/>
</dbReference>
<keyword evidence="2" id="KW-0812">Transmembrane</keyword>
<feature type="compositionally biased region" description="Pro residues" evidence="1">
    <location>
        <begin position="757"/>
        <end position="769"/>
    </location>
</feature>
<evidence type="ECO:0000256" key="1">
    <source>
        <dbReference type="SAM" id="MobiDB-lite"/>
    </source>
</evidence>
<dbReference type="RefSeq" id="WP_274325845.1">
    <property type="nucleotide sequence ID" value="NZ_CP118158.1"/>
</dbReference>
<dbReference type="AlphaFoldDB" id="A0ABD5Y3E5"/>
<evidence type="ECO:0000256" key="2">
    <source>
        <dbReference type="SAM" id="Phobius"/>
    </source>
</evidence>
<comment type="caution">
    <text evidence="4">The sequence shown here is derived from an EMBL/GenBank/DDBJ whole genome shotgun (WGS) entry which is preliminary data.</text>
</comment>
<feature type="domain" description="DUF7282" evidence="3">
    <location>
        <begin position="361"/>
        <end position="447"/>
    </location>
</feature>
<dbReference type="Pfam" id="PF23951">
    <property type="entry name" value="DUF7282"/>
    <property type="match status" value="1"/>
</dbReference>
<proteinExistence type="predicted"/>
<protein>
    <submittedName>
        <fullName evidence="4">BGTF surface domain-containing protein</fullName>
    </submittedName>
</protein>
<name>A0ABD5Y3E5_9EURY</name>
<feature type="transmembrane region" description="Helical" evidence="2">
    <location>
        <begin position="806"/>
        <end position="828"/>
    </location>
</feature>
<dbReference type="InterPro" id="IPR055706">
    <property type="entry name" value="Slg1/2_DUF7282"/>
</dbReference>
<dbReference type="Proteomes" id="UP001596432">
    <property type="component" value="Unassembled WGS sequence"/>
</dbReference>
<dbReference type="NCBIfam" id="NF045517">
    <property type="entry name" value="halo_surf_dom"/>
    <property type="match status" value="1"/>
</dbReference>
<evidence type="ECO:0000313" key="5">
    <source>
        <dbReference type="Proteomes" id="UP001596432"/>
    </source>
</evidence>
<sequence>MVAARLPSARGVVATLLAVALAATAVTAGGTVISGPIAVVGDETNDRVRSDVATTDTAPNGTNATVMVAPRRSVDRLTSAEAIERGREAGWVTPSPAVAVGDTVVLRLTVPGLTDRVANATGETDDVRFRSLIGRENVSLRLVQKHVSPHRERLTVYLNESTGRSVTADPANDTYYVASDLAEAPNSWGESGVDDYLHDAEFVPRLTVEGDHLLNPGEVDESNRTGEFTLVDREGSLTGVDTDKRLAPGFAAAPNQTVTGHTTLAPGSTVTVTVTNATGIETPKTATGQVTRATARPDEYGPPKFVFESVLNLSGVQPGTEIGLVVTSNGTVISDQYEQDRFRAPVDSAGTAVELPATSPIRNDAVRVERAVLPDGGFVAVEQVADGTVVGSSGYLDPGTHEGLRVRVSEHVADNSTLRVSLAHDSDGDGRYFVGADRSYADSMRPVGATVSWNATAAAIDDSTKTPNATVMVAPSGKREALSSRAAIRQAQREGWLTTSETYTKGDTFGLRLTAPGIAGAVANKSGATDEARFRSFLANTNTSLMVIQKYPTPSRNRQQLYLDAANVTTAVADLDNDTYYVAADLAALPSSSPNDDERSFSEPWLIDEHQYVPRFVVDGHRRLNPGDIGEPNRTGQFTIFDPDATVAFPNETAVTVPAGPAPNQTITGYTNVAPGTTVTVRLFNGSGEPFPITETARVTRESPPAADSEENRFRATVDLSGADPGTEFLIEIGANGTLIGGPYRGYVDPELAPTATPTPTPTETPAPTPTATETSTETPHRDPGTTPTETQTPAATTETTTADGLGFGVLPALAGLALVLAALGTGARRRRDD</sequence>
<organism evidence="4 5">
    <name type="scientific">Halosimplex aquaticum</name>
    <dbReference type="NCBI Taxonomy" id="3026162"/>
    <lineage>
        <taxon>Archaea</taxon>
        <taxon>Methanobacteriati</taxon>
        <taxon>Methanobacteriota</taxon>
        <taxon>Stenosarchaea group</taxon>
        <taxon>Halobacteria</taxon>
        <taxon>Halobacteriales</taxon>
        <taxon>Haloarculaceae</taxon>
        <taxon>Halosimplex</taxon>
    </lineage>
</organism>
<evidence type="ECO:0000313" key="4">
    <source>
        <dbReference type="EMBL" id="MFC7140284.1"/>
    </source>
</evidence>
<keyword evidence="5" id="KW-1185">Reference proteome</keyword>
<feature type="region of interest" description="Disordered" evidence="1">
    <location>
        <begin position="749"/>
        <end position="797"/>
    </location>
</feature>
<evidence type="ECO:0000259" key="3">
    <source>
        <dbReference type="Pfam" id="PF23951"/>
    </source>
</evidence>
<accession>A0ABD5Y3E5</accession>
<reference evidence="4 5" key="1">
    <citation type="journal article" date="2019" name="Int. J. Syst. Evol. Microbiol.">
        <title>The Global Catalogue of Microorganisms (GCM) 10K type strain sequencing project: providing services to taxonomists for standard genome sequencing and annotation.</title>
        <authorList>
            <consortium name="The Broad Institute Genomics Platform"/>
            <consortium name="The Broad Institute Genome Sequencing Center for Infectious Disease"/>
            <person name="Wu L."/>
            <person name="Ma J."/>
        </authorList>
    </citation>
    <scope>NUCLEOTIDE SEQUENCE [LARGE SCALE GENOMIC DNA]</scope>
    <source>
        <strain evidence="4 5">XZYJT29</strain>
    </source>
</reference>
<gene>
    <name evidence="4" type="ORF">ACFQMA_10635</name>
</gene>
<dbReference type="GeneID" id="78820567"/>